<dbReference type="SMART" id="SM00257">
    <property type="entry name" value="LysM"/>
    <property type="match status" value="1"/>
</dbReference>
<proteinExistence type="predicted"/>
<reference evidence="2" key="1">
    <citation type="submission" date="2024-07" db="EMBL/GenBank/DDBJ databases">
        <authorList>
            <person name="Bringhurst R.M."/>
            <person name="Homer T.E."/>
        </authorList>
    </citation>
    <scope>NUCLEOTIDE SEQUENCE</scope>
</reference>
<dbReference type="InterPro" id="IPR018392">
    <property type="entry name" value="LysM"/>
</dbReference>
<evidence type="ECO:0000259" key="1">
    <source>
        <dbReference type="PROSITE" id="PS51782"/>
    </source>
</evidence>
<evidence type="ECO:0000313" key="2">
    <source>
        <dbReference type="EMBL" id="XDJ15186.1"/>
    </source>
</evidence>
<dbReference type="CDD" id="cd00118">
    <property type="entry name" value="LysM"/>
    <property type="match status" value="1"/>
</dbReference>
<dbReference type="SUPFAM" id="SSF54106">
    <property type="entry name" value="LysM domain"/>
    <property type="match status" value="1"/>
</dbReference>
<feature type="domain" description="LysM" evidence="1">
    <location>
        <begin position="166"/>
        <end position="210"/>
    </location>
</feature>
<dbReference type="Pfam" id="PF01476">
    <property type="entry name" value="LysM"/>
    <property type="match status" value="1"/>
</dbReference>
<name>A0AB39CE72_9VIRU</name>
<dbReference type="EMBL" id="PQ015379">
    <property type="protein sequence ID" value="XDJ15186.1"/>
    <property type="molecule type" value="Genomic_DNA"/>
</dbReference>
<accession>A0AB39CE72</accession>
<dbReference type="PROSITE" id="PS51782">
    <property type="entry name" value="LYSM"/>
    <property type="match status" value="1"/>
</dbReference>
<dbReference type="Gene3D" id="3.10.350.10">
    <property type="entry name" value="LysM domain"/>
    <property type="match status" value="1"/>
</dbReference>
<organism evidence="2">
    <name type="scientific">Pseudomonas phage HRDY3</name>
    <dbReference type="NCBI Taxonomy" id="3236930"/>
    <lineage>
        <taxon>Viruses</taxon>
    </lineage>
</organism>
<dbReference type="InterPro" id="IPR036779">
    <property type="entry name" value="LysM_dom_sf"/>
</dbReference>
<protein>
    <submittedName>
        <fullName evidence="2">Endolysin</fullName>
    </submittedName>
</protein>
<sequence>MLKMYIAVLTDAPDYMVPTLVAHSVLNAHEYFTDTEYRTTEQLQTYHEWQHMWFRKVVLRVNRREFTKIRETLLCWAGHENTICNAEPSCLVVFPVEHDNVPNVLKFAKMWKPETVTPPLPPQVPGTKQVDYRMLPESVKQLVQNESFDMYKVERYFKAHAALESGIYVVQPGDYLSAIADDLGMDWRELAQFNGLTNPDLIYPGQAIRLR</sequence>